<evidence type="ECO:0000313" key="1">
    <source>
        <dbReference type="EMBL" id="QHT93653.1"/>
    </source>
</evidence>
<dbReference type="InterPro" id="IPR045936">
    <property type="entry name" value="DUF6356"/>
</dbReference>
<organism evidence="1">
    <name type="scientific">viral metagenome</name>
    <dbReference type="NCBI Taxonomy" id="1070528"/>
    <lineage>
        <taxon>unclassified sequences</taxon>
        <taxon>metagenomes</taxon>
        <taxon>organismal metagenomes</taxon>
    </lineage>
</organism>
<dbReference type="Pfam" id="PF19883">
    <property type="entry name" value="DUF6356"/>
    <property type="match status" value="1"/>
</dbReference>
<protein>
    <submittedName>
        <fullName evidence="1">Uncharacterized protein</fullName>
    </submittedName>
</protein>
<proteinExistence type="predicted"/>
<reference evidence="1" key="1">
    <citation type="journal article" date="2020" name="Nature">
        <title>Giant virus diversity and host interactions through global metagenomics.</title>
        <authorList>
            <person name="Schulz F."/>
            <person name="Roux S."/>
            <person name="Paez-Espino D."/>
            <person name="Jungbluth S."/>
            <person name="Walsh D.A."/>
            <person name="Denef V.J."/>
            <person name="McMahon K.D."/>
            <person name="Konstantinidis K.T."/>
            <person name="Eloe-Fadrosh E.A."/>
            <person name="Kyrpides N.C."/>
            <person name="Woyke T."/>
        </authorList>
    </citation>
    <scope>NUCLEOTIDE SEQUENCE</scope>
    <source>
        <strain evidence="1">GVMAG-M-3300024252-29</strain>
    </source>
</reference>
<dbReference type="EMBL" id="MN740209">
    <property type="protein sequence ID" value="QHT93653.1"/>
    <property type="molecule type" value="Genomic_DNA"/>
</dbReference>
<accession>A0A6C0IQ55</accession>
<sequence>MFILNFIEEYFLFHLRENNIGYFEHLQRSLVISSDFIFGSGKAIIHAIIPGLFQTSSTDIIDKWHPIMHAKCE</sequence>
<dbReference type="AlphaFoldDB" id="A0A6C0IQ55"/>
<name>A0A6C0IQ55_9ZZZZ</name>